<keyword evidence="1" id="KW-0472">Membrane</keyword>
<feature type="transmembrane region" description="Helical" evidence="1">
    <location>
        <begin position="20"/>
        <end position="39"/>
    </location>
</feature>
<dbReference type="EMBL" id="QNZM01000082">
    <property type="protein sequence ID" value="RTZ81857.1"/>
    <property type="molecule type" value="Genomic_DNA"/>
</dbReference>
<name>A0A432GDF0_9DELT</name>
<comment type="caution">
    <text evidence="2">The sequence shown here is derived from an EMBL/GenBank/DDBJ whole genome shotgun (WGS) entry which is preliminary data.</text>
</comment>
<evidence type="ECO:0000256" key="1">
    <source>
        <dbReference type="SAM" id="Phobius"/>
    </source>
</evidence>
<dbReference type="AlphaFoldDB" id="A0A432GDF0"/>
<proteinExistence type="predicted"/>
<gene>
    <name evidence="2" type="ORF">DSY98_02070</name>
</gene>
<keyword evidence="1" id="KW-1133">Transmembrane helix</keyword>
<sequence>MLTLRLAFRNLLRHKSRSLLCALSMMGAYVLFSISLGFSDGSYGSLIRMLTDTHSGHVQIHSQGYLERPSLFRNFILYPALKNQL</sequence>
<dbReference type="Proteomes" id="UP000286732">
    <property type="component" value="Unassembled WGS sequence"/>
</dbReference>
<reference evidence="2 3" key="1">
    <citation type="submission" date="2018-06" db="EMBL/GenBank/DDBJ databases">
        <title>Combined omics and stable isotope probing to characterize newly discovered Mariana Back-Arc vent microbial communities.</title>
        <authorList>
            <person name="Trembath-Reichert E."/>
            <person name="Huber J.A."/>
        </authorList>
    </citation>
    <scope>NUCLEOTIDE SEQUENCE [LARGE SCALE GENOMIC DNA]</scope>
    <source>
        <strain evidence="2">MAG 63_2</strain>
    </source>
</reference>
<organism evidence="2 3">
    <name type="scientific">SAR324 cluster bacterium</name>
    <dbReference type="NCBI Taxonomy" id="2024889"/>
    <lineage>
        <taxon>Bacteria</taxon>
        <taxon>Deltaproteobacteria</taxon>
        <taxon>SAR324 cluster</taxon>
    </lineage>
</organism>
<keyword evidence="1" id="KW-0812">Transmembrane</keyword>
<evidence type="ECO:0008006" key="4">
    <source>
        <dbReference type="Google" id="ProtNLM"/>
    </source>
</evidence>
<feature type="non-terminal residue" evidence="2">
    <location>
        <position position="85"/>
    </location>
</feature>
<accession>A0A432GDF0</accession>
<protein>
    <recommendedName>
        <fullName evidence="4">ABC transporter permease</fullName>
    </recommendedName>
</protein>
<evidence type="ECO:0000313" key="2">
    <source>
        <dbReference type="EMBL" id="RTZ81857.1"/>
    </source>
</evidence>
<evidence type="ECO:0000313" key="3">
    <source>
        <dbReference type="Proteomes" id="UP000286732"/>
    </source>
</evidence>